<accession>A0A9W8LVW7</accession>
<organism evidence="8 9">
    <name type="scientific">Coemansia guatemalensis</name>
    <dbReference type="NCBI Taxonomy" id="2761395"/>
    <lineage>
        <taxon>Eukaryota</taxon>
        <taxon>Fungi</taxon>
        <taxon>Fungi incertae sedis</taxon>
        <taxon>Zoopagomycota</taxon>
        <taxon>Kickxellomycotina</taxon>
        <taxon>Kickxellomycetes</taxon>
        <taxon>Kickxellales</taxon>
        <taxon>Kickxellaceae</taxon>
        <taxon>Coemansia</taxon>
    </lineage>
</organism>
<evidence type="ECO:0000256" key="2">
    <source>
        <dbReference type="ARBA" id="ARBA00009436"/>
    </source>
</evidence>
<dbReference type="GO" id="GO:0005789">
    <property type="term" value="C:endoplasmic reticulum membrane"/>
    <property type="evidence" value="ECO:0007669"/>
    <property type="project" value="UniProtKB-SubCell"/>
</dbReference>
<sequence>MPANNNNNVQREQQLGLWEKAFMRDQSWRKDELRTVAFWAVATFSVVLGSFFGLVGLRGLPCFVAFFAGTVGVPSIYWTSFLGVNDEDFGGKMEILGDSMGTGAAIFMLSWIGLFTAIHG</sequence>
<comment type="similarity">
    <text evidence="2">Belongs to the EMC6 family.</text>
</comment>
<evidence type="ECO:0000256" key="7">
    <source>
        <dbReference type="SAM" id="Phobius"/>
    </source>
</evidence>
<evidence type="ECO:0000313" key="8">
    <source>
        <dbReference type="EMBL" id="KAJ2807695.1"/>
    </source>
</evidence>
<dbReference type="InterPro" id="IPR010742">
    <property type="entry name" value="RCAF1"/>
</dbReference>
<evidence type="ECO:0000256" key="4">
    <source>
        <dbReference type="ARBA" id="ARBA00022824"/>
    </source>
</evidence>
<keyword evidence="9" id="KW-1185">Reference proteome</keyword>
<keyword evidence="5 7" id="KW-1133">Transmembrane helix</keyword>
<gene>
    <name evidence="8" type="ORF">H4R20_001176</name>
</gene>
<evidence type="ECO:0000256" key="6">
    <source>
        <dbReference type="ARBA" id="ARBA00023136"/>
    </source>
</evidence>
<dbReference type="Proteomes" id="UP001140094">
    <property type="component" value="Unassembled WGS sequence"/>
</dbReference>
<evidence type="ECO:0000256" key="3">
    <source>
        <dbReference type="ARBA" id="ARBA00022692"/>
    </source>
</evidence>
<evidence type="ECO:0000256" key="5">
    <source>
        <dbReference type="ARBA" id="ARBA00022989"/>
    </source>
</evidence>
<dbReference type="PANTHER" id="PTHR12906:SF0">
    <property type="entry name" value="GEL COMPLEX SUBUNIT OPTI"/>
    <property type="match status" value="1"/>
</dbReference>
<evidence type="ECO:0000313" key="9">
    <source>
        <dbReference type="Proteomes" id="UP001140094"/>
    </source>
</evidence>
<reference evidence="8" key="1">
    <citation type="submission" date="2022-07" db="EMBL/GenBank/DDBJ databases">
        <title>Phylogenomic reconstructions and comparative analyses of Kickxellomycotina fungi.</title>
        <authorList>
            <person name="Reynolds N.K."/>
            <person name="Stajich J.E."/>
            <person name="Barry K."/>
            <person name="Grigoriev I.V."/>
            <person name="Crous P."/>
            <person name="Smith M.E."/>
        </authorList>
    </citation>
    <scope>NUCLEOTIDE SEQUENCE</scope>
    <source>
        <strain evidence="8">NRRL 1565</strain>
    </source>
</reference>
<feature type="transmembrane region" description="Helical" evidence="7">
    <location>
        <begin position="100"/>
        <end position="118"/>
    </location>
</feature>
<dbReference type="EMBL" id="JANBUO010000091">
    <property type="protein sequence ID" value="KAJ2807695.1"/>
    <property type="molecule type" value="Genomic_DNA"/>
</dbReference>
<dbReference type="PANTHER" id="PTHR12906">
    <property type="entry name" value="PROTEIN C20ORF24 RAB5-INTERACTING PROTEIN"/>
    <property type="match status" value="1"/>
</dbReference>
<feature type="transmembrane region" description="Helical" evidence="7">
    <location>
        <begin position="62"/>
        <end position="80"/>
    </location>
</feature>
<dbReference type="AlphaFoldDB" id="A0A9W8LVW7"/>
<dbReference type="Pfam" id="PF07019">
    <property type="entry name" value="EMC6"/>
    <property type="match status" value="1"/>
</dbReference>
<dbReference type="GO" id="GO:0005739">
    <property type="term" value="C:mitochondrion"/>
    <property type="evidence" value="ECO:0007669"/>
    <property type="project" value="GOC"/>
</dbReference>
<keyword evidence="3 7" id="KW-0812">Transmembrane</keyword>
<comment type="subcellular location">
    <subcellularLocation>
        <location evidence="1">Endoplasmic reticulum membrane</location>
        <topology evidence="1">Multi-pass membrane protein</topology>
    </subcellularLocation>
</comment>
<keyword evidence="6 7" id="KW-0472">Membrane</keyword>
<dbReference type="OrthoDB" id="286395at2759"/>
<protein>
    <recommendedName>
        <fullName evidence="10">Rab5-interacting protein</fullName>
    </recommendedName>
</protein>
<dbReference type="InterPro" id="IPR029008">
    <property type="entry name" value="EMC6-like"/>
</dbReference>
<proteinExistence type="inferred from homology"/>
<evidence type="ECO:0000256" key="1">
    <source>
        <dbReference type="ARBA" id="ARBA00004477"/>
    </source>
</evidence>
<keyword evidence="4" id="KW-0256">Endoplasmic reticulum</keyword>
<feature type="transmembrane region" description="Helical" evidence="7">
    <location>
        <begin position="36"/>
        <end position="55"/>
    </location>
</feature>
<comment type="caution">
    <text evidence="8">The sequence shown here is derived from an EMBL/GenBank/DDBJ whole genome shotgun (WGS) entry which is preliminary data.</text>
</comment>
<name>A0A9W8LVW7_9FUNG</name>
<dbReference type="GO" id="GO:0097250">
    <property type="term" value="P:mitochondrial respirasome assembly"/>
    <property type="evidence" value="ECO:0007669"/>
    <property type="project" value="InterPro"/>
</dbReference>
<evidence type="ECO:0008006" key="10">
    <source>
        <dbReference type="Google" id="ProtNLM"/>
    </source>
</evidence>